<dbReference type="EMBL" id="JABBWG010000054">
    <property type="protein sequence ID" value="KAG1805329.1"/>
    <property type="molecule type" value="Genomic_DNA"/>
</dbReference>
<dbReference type="RefSeq" id="XP_041187188.1">
    <property type="nucleotide sequence ID" value="XM_041341120.1"/>
</dbReference>
<accession>A0A9P7DXH2</accession>
<proteinExistence type="predicted"/>
<comment type="caution">
    <text evidence="1">The sequence shown here is derived from an EMBL/GenBank/DDBJ whole genome shotgun (WGS) entry which is preliminary data.</text>
</comment>
<evidence type="ECO:0000313" key="1">
    <source>
        <dbReference type="EMBL" id="KAG1805329.1"/>
    </source>
</evidence>
<dbReference type="AlphaFoldDB" id="A0A9P7DXH2"/>
<dbReference type="GeneID" id="64635136"/>
<sequence>MDDADEWETQIWESVNQTHMGIPGQYHPTPVVHTSGESDDLNGPANLFELGVQPGLPAPNIALVTDLHENNIPNFLRVHEATVVRDGARHHGNTSRWLPLAREQAWQLLHRTITHSISTEQSICAAFFVRRVLVDSSVSSREQVKYILLDAELGTVQLTSCFVPAVYIYYEQHPHGPPHSS</sequence>
<protein>
    <submittedName>
        <fullName evidence="1">Uncharacterized protein</fullName>
    </submittedName>
</protein>
<evidence type="ECO:0000313" key="2">
    <source>
        <dbReference type="Proteomes" id="UP000807769"/>
    </source>
</evidence>
<gene>
    <name evidence="1" type="ORF">BJ212DRAFT_1486449</name>
</gene>
<name>A0A9P7DXH2_9AGAM</name>
<dbReference type="Proteomes" id="UP000807769">
    <property type="component" value="Unassembled WGS sequence"/>
</dbReference>
<organism evidence="1 2">
    <name type="scientific">Suillus subaureus</name>
    <dbReference type="NCBI Taxonomy" id="48587"/>
    <lineage>
        <taxon>Eukaryota</taxon>
        <taxon>Fungi</taxon>
        <taxon>Dikarya</taxon>
        <taxon>Basidiomycota</taxon>
        <taxon>Agaricomycotina</taxon>
        <taxon>Agaricomycetes</taxon>
        <taxon>Agaricomycetidae</taxon>
        <taxon>Boletales</taxon>
        <taxon>Suillineae</taxon>
        <taxon>Suillaceae</taxon>
        <taxon>Suillus</taxon>
    </lineage>
</organism>
<keyword evidence="2" id="KW-1185">Reference proteome</keyword>
<reference evidence="1" key="1">
    <citation type="journal article" date="2020" name="New Phytol.">
        <title>Comparative genomics reveals dynamic genome evolution in host specialist ectomycorrhizal fungi.</title>
        <authorList>
            <person name="Lofgren L.A."/>
            <person name="Nguyen N.H."/>
            <person name="Vilgalys R."/>
            <person name="Ruytinx J."/>
            <person name="Liao H.L."/>
            <person name="Branco S."/>
            <person name="Kuo A."/>
            <person name="LaButti K."/>
            <person name="Lipzen A."/>
            <person name="Andreopoulos W."/>
            <person name="Pangilinan J."/>
            <person name="Riley R."/>
            <person name="Hundley H."/>
            <person name="Na H."/>
            <person name="Barry K."/>
            <person name="Grigoriev I.V."/>
            <person name="Stajich J.E."/>
            <person name="Kennedy P.G."/>
        </authorList>
    </citation>
    <scope>NUCLEOTIDE SEQUENCE</scope>
    <source>
        <strain evidence="1">MN1</strain>
    </source>
</reference>